<keyword evidence="6 10" id="KW-0560">Oxidoreductase</keyword>
<keyword evidence="5 9" id="KW-0479">Metal-binding</keyword>
<comment type="similarity">
    <text evidence="3 10">Belongs to the cytochrome P450 family.</text>
</comment>
<keyword evidence="7 9" id="KW-0408">Iron</keyword>
<feature type="binding site" description="axial binding residue" evidence="9">
    <location>
        <position position="396"/>
    </location>
    <ligand>
        <name>heme</name>
        <dbReference type="ChEBI" id="CHEBI:30413"/>
    </ligand>
    <ligandPart>
        <name>Fe</name>
        <dbReference type="ChEBI" id="CHEBI:18248"/>
    </ligandPart>
</feature>
<dbReference type="OrthoDB" id="2789670at2759"/>
<keyword evidence="4 9" id="KW-0349">Heme</keyword>
<proteinExistence type="inferred from homology"/>
<dbReference type="GO" id="GO:0000278">
    <property type="term" value="P:mitotic cell cycle"/>
    <property type="evidence" value="ECO:0007669"/>
    <property type="project" value="InterPro"/>
</dbReference>
<protein>
    <recommendedName>
        <fullName evidence="13">Cytochrome P450</fullName>
    </recommendedName>
</protein>
<evidence type="ECO:0000256" key="7">
    <source>
        <dbReference type="ARBA" id="ARBA00023004"/>
    </source>
</evidence>
<evidence type="ECO:0000256" key="4">
    <source>
        <dbReference type="ARBA" id="ARBA00022617"/>
    </source>
</evidence>
<dbReference type="InterPro" id="IPR008685">
    <property type="entry name" value="Centromere_Mis12"/>
</dbReference>
<dbReference type="InterPro" id="IPR017972">
    <property type="entry name" value="Cyt_P450_CS"/>
</dbReference>
<evidence type="ECO:0000256" key="6">
    <source>
        <dbReference type="ARBA" id="ARBA00023002"/>
    </source>
</evidence>
<sequence length="607" mass="68845">MPKHEPWKTYTEWGQKYGPIVYFRAYLRRFVVLNTAEAVHALLEQRSAIYSDRPTSWMLFRLCGREQTVFNIAATEPRHRVYRRILHAKLNTNATRSYWPLMQKETRAMVEGFLEKPALFESHIRRNAAAVIMMVAYGYTVTDLDDMFIALAKETSQITGRAMAPGRWLVDSFPLLRFVPSWFPGAGFKRQAAKWRARFDYLSSAPHAWVKSQIADGTALPSFTSNLLYREDGSSPSAEEEDTIQWCASGLYAGAADTTISALLSFIMLMALHPEVQSRAQTEVDEKVGRGNLVDFDQLDNLPYVTAVLKEVLRYAPVGPLALPHKLIKNDEYMGFRIAKDTAVIANTWAIFHDARNYPNPFTFDPERFLGCPEKRSMQLQLDPRRFAFGFGARVCPGMQLAEKSLLLNMCGMLGSCTIRKAEGVTVTPESVEYKQQRSQPPLHPTLVPELLGFSPQMLLDDIISAAADAILQCLQALEPFMQRWADARVQKAVENGDNGKEKNKNGKDTEREAEWDALEAVEQGLVAFQTLLESHTDIAFDFFEAWSLRNIFALAADLPVVVPHQRGLSLDARPEEETELMTDIEDLRRRIENVSNRSSWHPSLRN</sequence>
<evidence type="ECO:0000256" key="5">
    <source>
        <dbReference type="ARBA" id="ARBA00022723"/>
    </source>
</evidence>
<dbReference type="PRINTS" id="PR00463">
    <property type="entry name" value="EP450I"/>
</dbReference>
<dbReference type="PRINTS" id="PR00385">
    <property type="entry name" value="P450"/>
</dbReference>
<dbReference type="Pfam" id="PF00067">
    <property type="entry name" value="p450"/>
    <property type="match status" value="1"/>
</dbReference>
<dbReference type="PROSITE" id="PS00086">
    <property type="entry name" value="CYTOCHROME_P450"/>
    <property type="match status" value="1"/>
</dbReference>
<reference evidence="11 12" key="1">
    <citation type="submission" date="2019-02" db="EMBL/GenBank/DDBJ databases">
        <title>Genome sequencing of the rare red list fungi Phellinidium pouzarii.</title>
        <authorList>
            <person name="Buettner E."/>
            <person name="Kellner H."/>
        </authorList>
    </citation>
    <scope>NUCLEOTIDE SEQUENCE [LARGE SCALE GENOMIC DNA]</scope>
    <source>
        <strain evidence="11 12">DSM 108285</strain>
    </source>
</reference>
<dbReference type="SUPFAM" id="SSF48264">
    <property type="entry name" value="Cytochrome P450"/>
    <property type="match status" value="1"/>
</dbReference>
<keyword evidence="12" id="KW-1185">Reference proteome</keyword>
<gene>
    <name evidence="11" type="ORF">EW145_g5529</name>
</gene>
<dbReference type="EMBL" id="SGPK01000345">
    <property type="protein sequence ID" value="THH04426.1"/>
    <property type="molecule type" value="Genomic_DNA"/>
</dbReference>
<dbReference type="GO" id="GO:0000775">
    <property type="term" value="C:chromosome, centromeric region"/>
    <property type="evidence" value="ECO:0007669"/>
    <property type="project" value="InterPro"/>
</dbReference>
<dbReference type="Pfam" id="PF05859">
    <property type="entry name" value="Mis12"/>
    <property type="match status" value="1"/>
</dbReference>
<dbReference type="InterPro" id="IPR002401">
    <property type="entry name" value="Cyt_P450_E_grp-I"/>
</dbReference>
<dbReference type="Gene3D" id="1.10.630.10">
    <property type="entry name" value="Cytochrome P450"/>
    <property type="match status" value="1"/>
</dbReference>
<dbReference type="GO" id="GO:0016705">
    <property type="term" value="F:oxidoreductase activity, acting on paired donors, with incorporation or reduction of molecular oxygen"/>
    <property type="evidence" value="ECO:0007669"/>
    <property type="project" value="InterPro"/>
</dbReference>
<evidence type="ECO:0000256" key="1">
    <source>
        <dbReference type="ARBA" id="ARBA00001971"/>
    </source>
</evidence>
<evidence type="ECO:0000256" key="3">
    <source>
        <dbReference type="ARBA" id="ARBA00010617"/>
    </source>
</evidence>
<evidence type="ECO:0000256" key="9">
    <source>
        <dbReference type="PIRSR" id="PIRSR602401-1"/>
    </source>
</evidence>
<dbReference type="GO" id="GO:0020037">
    <property type="term" value="F:heme binding"/>
    <property type="evidence" value="ECO:0007669"/>
    <property type="project" value="InterPro"/>
</dbReference>
<evidence type="ECO:0008006" key="13">
    <source>
        <dbReference type="Google" id="ProtNLM"/>
    </source>
</evidence>
<dbReference type="GO" id="GO:0004497">
    <property type="term" value="F:monooxygenase activity"/>
    <property type="evidence" value="ECO:0007669"/>
    <property type="project" value="UniProtKB-KW"/>
</dbReference>
<comment type="cofactor">
    <cofactor evidence="1 9">
        <name>heme</name>
        <dbReference type="ChEBI" id="CHEBI:30413"/>
    </cofactor>
</comment>
<dbReference type="GO" id="GO:0005506">
    <property type="term" value="F:iron ion binding"/>
    <property type="evidence" value="ECO:0007669"/>
    <property type="project" value="InterPro"/>
</dbReference>
<dbReference type="InterPro" id="IPR036396">
    <property type="entry name" value="Cyt_P450_sf"/>
</dbReference>
<evidence type="ECO:0000313" key="12">
    <source>
        <dbReference type="Proteomes" id="UP000308199"/>
    </source>
</evidence>
<dbReference type="AlphaFoldDB" id="A0A4S4KZM8"/>
<comment type="caution">
    <text evidence="11">The sequence shown here is derived from an EMBL/GenBank/DDBJ whole genome shotgun (WGS) entry which is preliminary data.</text>
</comment>
<accession>A0A4S4KZM8</accession>
<name>A0A4S4KZM8_9AGAM</name>
<dbReference type="InterPro" id="IPR050364">
    <property type="entry name" value="Cytochrome_P450_fung"/>
</dbReference>
<evidence type="ECO:0000256" key="8">
    <source>
        <dbReference type="ARBA" id="ARBA00023033"/>
    </source>
</evidence>
<comment type="pathway">
    <text evidence="2">Secondary metabolite biosynthesis.</text>
</comment>
<dbReference type="PANTHER" id="PTHR46300:SF7">
    <property type="entry name" value="P450, PUTATIVE (EUROFUNG)-RELATED"/>
    <property type="match status" value="1"/>
</dbReference>
<evidence type="ECO:0000256" key="2">
    <source>
        <dbReference type="ARBA" id="ARBA00005179"/>
    </source>
</evidence>
<dbReference type="PANTHER" id="PTHR46300">
    <property type="entry name" value="P450, PUTATIVE (EUROFUNG)-RELATED-RELATED"/>
    <property type="match status" value="1"/>
</dbReference>
<dbReference type="GO" id="GO:0005634">
    <property type="term" value="C:nucleus"/>
    <property type="evidence" value="ECO:0007669"/>
    <property type="project" value="InterPro"/>
</dbReference>
<organism evidence="11 12">
    <name type="scientific">Phellinidium pouzarii</name>
    <dbReference type="NCBI Taxonomy" id="167371"/>
    <lineage>
        <taxon>Eukaryota</taxon>
        <taxon>Fungi</taxon>
        <taxon>Dikarya</taxon>
        <taxon>Basidiomycota</taxon>
        <taxon>Agaricomycotina</taxon>
        <taxon>Agaricomycetes</taxon>
        <taxon>Hymenochaetales</taxon>
        <taxon>Hymenochaetaceae</taxon>
        <taxon>Phellinidium</taxon>
    </lineage>
</organism>
<dbReference type="CDD" id="cd11065">
    <property type="entry name" value="CYP64-like"/>
    <property type="match status" value="1"/>
</dbReference>
<dbReference type="InterPro" id="IPR001128">
    <property type="entry name" value="Cyt_P450"/>
</dbReference>
<evidence type="ECO:0000313" key="11">
    <source>
        <dbReference type="EMBL" id="THH04426.1"/>
    </source>
</evidence>
<dbReference type="Proteomes" id="UP000308199">
    <property type="component" value="Unassembled WGS sequence"/>
</dbReference>
<keyword evidence="8 10" id="KW-0503">Monooxygenase</keyword>
<evidence type="ECO:0000256" key="10">
    <source>
        <dbReference type="RuleBase" id="RU000461"/>
    </source>
</evidence>